<evidence type="ECO:0000313" key="4">
    <source>
        <dbReference type="Proteomes" id="UP000054248"/>
    </source>
</evidence>
<evidence type="ECO:0000256" key="1">
    <source>
        <dbReference type="SAM" id="MobiDB-lite"/>
    </source>
</evidence>
<dbReference type="Proteomes" id="UP000054248">
    <property type="component" value="Unassembled WGS sequence"/>
</dbReference>
<dbReference type="OrthoDB" id="3209747at2759"/>
<reference evidence="3 4" key="1">
    <citation type="submission" date="2014-04" db="EMBL/GenBank/DDBJ databases">
        <authorList>
            <consortium name="DOE Joint Genome Institute"/>
            <person name="Kuo A."/>
            <person name="Girlanda M."/>
            <person name="Perotto S."/>
            <person name="Kohler A."/>
            <person name="Nagy L.G."/>
            <person name="Floudas D."/>
            <person name="Copeland A."/>
            <person name="Barry K.W."/>
            <person name="Cichocki N."/>
            <person name="Veneault-Fourrey C."/>
            <person name="LaButti K."/>
            <person name="Lindquist E.A."/>
            <person name="Lipzen A."/>
            <person name="Lundell T."/>
            <person name="Morin E."/>
            <person name="Murat C."/>
            <person name="Sun H."/>
            <person name="Tunlid A."/>
            <person name="Henrissat B."/>
            <person name="Grigoriev I.V."/>
            <person name="Hibbett D.S."/>
            <person name="Martin F."/>
            <person name="Nordberg H.P."/>
            <person name="Cantor M.N."/>
            <person name="Hua S.X."/>
        </authorList>
    </citation>
    <scope>NUCLEOTIDE SEQUENCE [LARGE SCALE GENOMIC DNA]</scope>
    <source>
        <strain evidence="3 4">MUT 4182</strain>
    </source>
</reference>
<reference evidence="4" key="2">
    <citation type="submission" date="2015-01" db="EMBL/GenBank/DDBJ databases">
        <title>Evolutionary Origins and Diversification of the Mycorrhizal Mutualists.</title>
        <authorList>
            <consortium name="DOE Joint Genome Institute"/>
            <consortium name="Mycorrhizal Genomics Consortium"/>
            <person name="Kohler A."/>
            <person name="Kuo A."/>
            <person name="Nagy L.G."/>
            <person name="Floudas D."/>
            <person name="Copeland A."/>
            <person name="Barry K.W."/>
            <person name="Cichocki N."/>
            <person name="Veneault-Fourrey C."/>
            <person name="LaButti K."/>
            <person name="Lindquist E.A."/>
            <person name="Lipzen A."/>
            <person name="Lundell T."/>
            <person name="Morin E."/>
            <person name="Murat C."/>
            <person name="Riley R."/>
            <person name="Ohm R."/>
            <person name="Sun H."/>
            <person name="Tunlid A."/>
            <person name="Henrissat B."/>
            <person name="Grigoriev I.V."/>
            <person name="Hibbett D.S."/>
            <person name="Martin F."/>
        </authorList>
    </citation>
    <scope>NUCLEOTIDE SEQUENCE [LARGE SCALE GENOMIC DNA]</scope>
    <source>
        <strain evidence="4">MUT 4182</strain>
    </source>
</reference>
<name>A0A0C3L7K6_9AGAM</name>
<dbReference type="EMBL" id="KN823378">
    <property type="protein sequence ID" value="KIO17487.1"/>
    <property type="molecule type" value="Genomic_DNA"/>
</dbReference>
<gene>
    <name evidence="3" type="ORF">M407DRAFT_228158</name>
</gene>
<feature type="region of interest" description="Disordered" evidence="1">
    <location>
        <begin position="433"/>
        <end position="456"/>
    </location>
</feature>
<feature type="compositionally biased region" description="Basic and acidic residues" evidence="1">
    <location>
        <begin position="435"/>
        <end position="446"/>
    </location>
</feature>
<dbReference type="CDD" id="cd09917">
    <property type="entry name" value="F-box_SF"/>
    <property type="match status" value="1"/>
</dbReference>
<dbReference type="AlphaFoldDB" id="A0A0C3L7K6"/>
<protein>
    <recommendedName>
        <fullName evidence="2">F-box domain-containing protein</fullName>
    </recommendedName>
</protein>
<dbReference type="HOGENOM" id="CLU_048323_1_0_1"/>
<dbReference type="SUPFAM" id="SSF81383">
    <property type="entry name" value="F-box domain"/>
    <property type="match status" value="1"/>
</dbReference>
<dbReference type="InterPro" id="IPR036047">
    <property type="entry name" value="F-box-like_dom_sf"/>
</dbReference>
<evidence type="ECO:0000313" key="3">
    <source>
        <dbReference type="EMBL" id="KIO17487.1"/>
    </source>
</evidence>
<accession>A0A0C3L7K6</accession>
<dbReference type="Gene3D" id="3.80.10.10">
    <property type="entry name" value="Ribonuclease Inhibitor"/>
    <property type="match status" value="1"/>
</dbReference>
<dbReference type="Pfam" id="PF12937">
    <property type="entry name" value="F-box-like"/>
    <property type="match status" value="1"/>
</dbReference>
<feature type="domain" description="F-box" evidence="2">
    <location>
        <begin position="54"/>
        <end position="91"/>
    </location>
</feature>
<sequence>MVKEKVSKGSGRSRLAGLELGPPTLIVVVLQQTSSQLFNPRSQPSRMHPIWNIPELLAYILSFLDDKSHLLQCALVCRAFSVEAAPLIWKEVEDFRHLFGCFPNNTISMEMSGDSSSPNRTFLFLHLPHPAEWDHMRSRASMIKELTFSEFDNYDAIIEVIHRQKIDLTFPELVSLNFYIEVAKRFQTFLPLFAASRLQKLDISFQGSNDGLINAAMETLLAQAHPFRSLEIGATSFPELSQNYAIQLLETTPSINSLCLGLPTLDGEEMVEVAGRLPNLQNLRLEFCDNDGERTTYSPGFRSLVSLDAWAQYTIALAIVQAMTSPNIASLQLNILDEIIEPLGNLFDSIATMANLNCVVLFFHDSEFPQWEDVEPLLSCPLISNFHVNVAGFKQQRLVSICQPDPIRRVLKVDSRVLGKCFRVLALRSKSVGEGTRRGQQKKEGPHALTPTSVTE</sequence>
<dbReference type="InterPro" id="IPR032675">
    <property type="entry name" value="LRR_dom_sf"/>
</dbReference>
<organism evidence="3 4">
    <name type="scientific">Tulasnella calospora MUT 4182</name>
    <dbReference type="NCBI Taxonomy" id="1051891"/>
    <lineage>
        <taxon>Eukaryota</taxon>
        <taxon>Fungi</taxon>
        <taxon>Dikarya</taxon>
        <taxon>Basidiomycota</taxon>
        <taxon>Agaricomycotina</taxon>
        <taxon>Agaricomycetes</taxon>
        <taxon>Cantharellales</taxon>
        <taxon>Tulasnellaceae</taxon>
        <taxon>Tulasnella</taxon>
    </lineage>
</organism>
<dbReference type="InterPro" id="IPR001810">
    <property type="entry name" value="F-box_dom"/>
</dbReference>
<keyword evidence="4" id="KW-1185">Reference proteome</keyword>
<dbReference type="SUPFAM" id="SSF52047">
    <property type="entry name" value="RNI-like"/>
    <property type="match status" value="1"/>
</dbReference>
<proteinExistence type="predicted"/>
<evidence type="ECO:0000259" key="2">
    <source>
        <dbReference type="Pfam" id="PF12937"/>
    </source>
</evidence>